<accession>A0A1S7LE48</accession>
<name>A0A1S7LE48_MAGMO</name>
<organism evidence="1">
    <name type="scientific">Magnetococcus massalia (strain MO-1)</name>
    <dbReference type="NCBI Taxonomy" id="451514"/>
    <lineage>
        <taxon>Bacteria</taxon>
        <taxon>Pseudomonadati</taxon>
        <taxon>Pseudomonadota</taxon>
        <taxon>Magnetococcia</taxon>
        <taxon>Magnetococcales</taxon>
        <taxon>Magnetococcaceae</taxon>
        <taxon>Magnetococcus</taxon>
    </lineage>
</organism>
<dbReference type="AlphaFoldDB" id="A0A1S7LE48"/>
<gene>
    <name evidence="1" type="ORF">MAGMO_1024</name>
</gene>
<evidence type="ECO:0000313" key="1">
    <source>
        <dbReference type="EMBL" id="CRH05222.1"/>
    </source>
</evidence>
<sequence>MFNSTDQYSASYFGGKPFASRSWALTSVCQPLPLALSSSTKSASSRIVTGCFGLSTLGRPRLAFCSRYASTIPGCTSAAGRALAKSSSVHSGLSGSSTGSLTLNLSQFSSLPRANGTLLALDFTAFEAEVEAKAGFLLLLGLDVAIFEATLGNLLFEDTFFSVLDAIISLLSLIRFSQADNAYLIWLAACVNHGVEALPDHTQSAEPDLMIVLSIIYNDQSTFPVELFSNREINAMLGNIDYVLVVVPLVHAQRSTLPFLFTLIVHTFIKRSKIYIVCTIIHVREKHPTSGGLLVLPDIDHGVVLADLPEVMSRLHLQPACSTWRTKSLLKTHRKLSPYGRLTVADIRQGLAAYFQMFGSVLNGDIERLKDILVQDLPRMGRIIHAHGSTSLVVVLIINNLELIIIENAEDHTPVGLHDDTPDSLALTLELMQAVAWKIQLFNLAHAVQHQQDTTELLGVASLDTGLITSAVVFFQPFVNEALDHIALAAFTAKDNATFLVAASNLKLSTTGSGRRRGYPRRPPTPPGIRITYHGGSC</sequence>
<reference evidence="1" key="1">
    <citation type="submission" date="2015-04" db="EMBL/GenBank/DDBJ databases">
        <authorList>
            <person name="Syromyatnikov M.Y."/>
            <person name="Popov V.N."/>
        </authorList>
    </citation>
    <scope>NUCLEOTIDE SEQUENCE</scope>
    <source>
        <strain evidence="1">MO-1</strain>
    </source>
</reference>
<protein>
    <submittedName>
        <fullName evidence="1">Uncharacterized protein</fullName>
    </submittedName>
</protein>
<dbReference type="EMBL" id="LO017727">
    <property type="protein sequence ID" value="CRH05222.1"/>
    <property type="molecule type" value="Genomic_DNA"/>
</dbReference>
<proteinExistence type="predicted"/>